<evidence type="ECO:0000259" key="11">
    <source>
        <dbReference type="Pfam" id="PF00912"/>
    </source>
</evidence>
<dbReference type="InterPro" id="IPR012338">
    <property type="entry name" value="Beta-lactam/transpept-like"/>
</dbReference>
<comment type="caution">
    <text evidence="12">The sequence shown here is derived from an EMBL/GenBank/DDBJ whole genome shotgun (WGS) entry which is preliminary data.</text>
</comment>
<feature type="domain" description="Penicillin-binding protein transpeptidase" evidence="10">
    <location>
        <begin position="363"/>
        <end position="625"/>
    </location>
</feature>
<dbReference type="GO" id="GO:0030288">
    <property type="term" value="C:outer membrane-bounded periplasmic space"/>
    <property type="evidence" value="ECO:0007669"/>
    <property type="project" value="TreeGrafter"/>
</dbReference>
<name>A0A558AKR2_9PSEU</name>
<gene>
    <name evidence="12" type="ORF">FNH06_05000</name>
</gene>
<dbReference type="Gene3D" id="1.10.3810.10">
    <property type="entry name" value="Biosynthetic peptidoglycan transglycosylase-like"/>
    <property type="match status" value="1"/>
</dbReference>
<sequence length="705" mass="73703">MVAGVQLSRNVPRFLGSCALAGVLVAGVLAPVAMGAGVLSNQVSDSVDGISASLATSQQPLVTTVTDRDGNPIATLFDQYRVPVAYNQIAPTMTAAIVSVEDRRFWSEGGVDPKGMVRAALHDSSGGSTQGGSTITQQYVKNYLINVVDRGDKAAQYADKADTLARKLREAKIAVQLGQSESKEDILTGYLDVVEFAGNIYGVGAAAHAYFHTTPDKLNVQQAALLAGMVNNPNAYNPYKYPQEALNRRNTVIDDMVTNRMLAEKDAEIAKASPLGVLENGPDIPSSTCLGAPDDAGFFCAYAENYLLQAGFTADQLETGGYTIKTTMDPAVAQTVKNAVNANVPTAQNGVANAFAVIRPGQNTHEVLAMVANRNYGTDPDKGETSTNIVADASNVFGAGSSFKIFTSAAALETGKAGLNTPLPNQAGQCFTQPGANRYTPPYCVQNDGTNYPNPISLRDGLATSPNVAFVGLESQVGMPAVLDMARRLGLRNTLNTNDAGAIPDPRSSNPQYSEPQSQYFQNKLSFTLGNSPVSPLEMSNVSATLMSGGMWCPPNPILSITGRDGKPVPVKQQACEQVVPPGLANTLEAGLSQDTISGTSAAAARAAGWTHPDIGKTGTTQQSESVAFVGGVDDYAVASMVFADGPHPAEICPGTPVHLGNCGHGAFGGTVAAPPYFHAMSQLLAGKPDVQLPQPDPAYLNARS</sequence>
<keyword evidence="13" id="KW-1185">Reference proteome</keyword>
<evidence type="ECO:0000313" key="13">
    <source>
        <dbReference type="Proteomes" id="UP000318578"/>
    </source>
</evidence>
<evidence type="ECO:0000256" key="5">
    <source>
        <dbReference type="ARBA" id="ARBA00022801"/>
    </source>
</evidence>
<keyword evidence="6" id="KW-0511">Multifunctional enzyme</keyword>
<organism evidence="12 13">
    <name type="scientific">Amycolatopsis acidiphila</name>
    <dbReference type="NCBI Taxonomy" id="715473"/>
    <lineage>
        <taxon>Bacteria</taxon>
        <taxon>Bacillati</taxon>
        <taxon>Actinomycetota</taxon>
        <taxon>Actinomycetes</taxon>
        <taxon>Pseudonocardiales</taxon>
        <taxon>Pseudonocardiaceae</taxon>
        <taxon>Amycolatopsis</taxon>
    </lineage>
</organism>
<evidence type="ECO:0000256" key="9">
    <source>
        <dbReference type="SAM" id="MobiDB-lite"/>
    </source>
</evidence>
<dbReference type="AlphaFoldDB" id="A0A558AKR2"/>
<dbReference type="GO" id="GO:0008658">
    <property type="term" value="F:penicillin binding"/>
    <property type="evidence" value="ECO:0007669"/>
    <property type="project" value="InterPro"/>
</dbReference>
<dbReference type="Pfam" id="PF00905">
    <property type="entry name" value="Transpeptidase"/>
    <property type="match status" value="1"/>
</dbReference>
<evidence type="ECO:0000256" key="2">
    <source>
        <dbReference type="ARBA" id="ARBA00022670"/>
    </source>
</evidence>
<feature type="compositionally biased region" description="Polar residues" evidence="9">
    <location>
        <begin position="507"/>
        <end position="516"/>
    </location>
</feature>
<dbReference type="GO" id="GO:0008955">
    <property type="term" value="F:peptidoglycan glycosyltransferase activity"/>
    <property type="evidence" value="ECO:0007669"/>
    <property type="project" value="UniProtKB-EC"/>
</dbReference>
<dbReference type="Proteomes" id="UP000318578">
    <property type="component" value="Unassembled WGS sequence"/>
</dbReference>
<evidence type="ECO:0000256" key="1">
    <source>
        <dbReference type="ARBA" id="ARBA00022645"/>
    </source>
</evidence>
<dbReference type="InterPro" id="IPR036950">
    <property type="entry name" value="PBP_transglycosylase"/>
</dbReference>
<reference evidence="12 13" key="1">
    <citation type="submission" date="2019-07" db="EMBL/GenBank/DDBJ databases">
        <title>New species of Amycolatopsis and Streptomyces.</title>
        <authorList>
            <person name="Duangmal K."/>
            <person name="Teo W.F.A."/>
            <person name="Lipun K."/>
        </authorList>
    </citation>
    <scope>NUCLEOTIDE SEQUENCE [LARGE SCALE GENOMIC DNA]</scope>
    <source>
        <strain evidence="12 13">JCM 30562</strain>
    </source>
</reference>
<keyword evidence="5" id="KW-0378">Hydrolase</keyword>
<evidence type="ECO:0000256" key="7">
    <source>
        <dbReference type="ARBA" id="ARBA00034000"/>
    </source>
</evidence>
<dbReference type="OrthoDB" id="9766909at2"/>
<dbReference type="PANTHER" id="PTHR32282">
    <property type="entry name" value="BINDING PROTEIN TRANSPEPTIDASE, PUTATIVE-RELATED"/>
    <property type="match status" value="1"/>
</dbReference>
<dbReference type="InterPro" id="IPR001460">
    <property type="entry name" value="PCN-bd_Tpept"/>
</dbReference>
<dbReference type="SUPFAM" id="SSF56601">
    <property type="entry name" value="beta-lactamase/transpeptidase-like"/>
    <property type="match status" value="1"/>
</dbReference>
<protein>
    <submittedName>
        <fullName evidence="12">Penicillin-binding protein</fullName>
    </submittedName>
</protein>
<feature type="region of interest" description="Disordered" evidence="9">
    <location>
        <begin position="497"/>
        <end position="516"/>
    </location>
</feature>
<keyword evidence="1" id="KW-0121">Carboxypeptidase</keyword>
<feature type="domain" description="Glycosyl transferase family 51" evidence="11">
    <location>
        <begin position="70"/>
        <end position="256"/>
    </location>
</feature>
<evidence type="ECO:0000313" key="12">
    <source>
        <dbReference type="EMBL" id="TVT24846.1"/>
    </source>
</evidence>
<evidence type="ECO:0000256" key="8">
    <source>
        <dbReference type="ARBA" id="ARBA00049902"/>
    </source>
</evidence>
<keyword evidence="4" id="KW-0808">Transferase</keyword>
<dbReference type="InterPro" id="IPR050396">
    <property type="entry name" value="Glycosyltr_51/Transpeptidase"/>
</dbReference>
<dbReference type="InterPro" id="IPR023346">
    <property type="entry name" value="Lysozyme-like_dom_sf"/>
</dbReference>
<dbReference type="PANTHER" id="PTHR32282:SF33">
    <property type="entry name" value="PEPTIDOGLYCAN GLYCOSYLTRANSFERASE"/>
    <property type="match status" value="1"/>
</dbReference>
<evidence type="ECO:0000259" key="10">
    <source>
        <dbReference type="Pfam" id="PF00905"/>
    </source>
</evidence>
<accession>A0A558AKR2</accession>
<evidence type="ECO:0000256" key="6">
    <source>
        <dbReference type="ARBA" id="ARBA00023268"/>
    </source>
</evidence>
<dbReference type="GO" id="GO:0006508">
    <property type="term" value="P:proteolysis"/>
    <property type="evidence" value="ECO:0007669"/>
    <property type="project" value="UniProtKB-KW"/>
</dbReference>
<dbReference type="GO" id="GO:0009002">
    <property type="term" value="F:serine-type D-Ala-D-Ala carboxypeptidase activity"/>
    <property type="evidence" value="ECO:0007669"/>
    <property type="project" value="UniProtKB-EC"/>
</dbReference>
<evidence type="ECO:0000256" key="3">
    <source>
        <dbReference type="ARBA" id="ARBA00022676"/>
    </source>
</evidence>
<keyword evidence="3" id="KW-0328">Glycosyltransferase</keyword>
<proteinExistence type="predicted"/>
<comment type="catalytic activity">
    <reaction evidence="7">
        <text>Preferential cleavage: (Ac)2-L-Lys-D-Ala-|-D-Ala. Also transpeptidation of peptidyl-alanyl moieties that are N-acyl substituents of D-alanine.</text>
        <dbReference type="EC" id="3.4.16.4"/>
    </reaction>
</comment>
<dbReference type="Pfam" id="PF00912">
    <property type="entry name" value="Transgly"/>
    <property type="match status" value="1"/>
</dbReference>
<comment type="catalytic activity">
    <reaction evidence="8">
        <text>[GlcNAc-(1-&gt;4)-Mur2Ac(oyl-L-Ala-gamma-D-Glu-L-Lys-D-Ala-D-Ala)](n)-di-trans,octa-cis-undecaprenyl diphosphate + beta-D-GlcNAc-(1-&gt;4)-Mur2Ac(oyl-L-Ala-gamma-D-Glu-L-Lys-D-Ala-D-Ala)-di-trans,octa-cis-undecaprenyl diphosphate = [GlcNAc-(1-&gt;4)-Mur2Ac(oyl-L-Ala-gamma-D-Glu-L-Lys-D-Ala-D-Ala)](n+1)-di-trans,octa-cis-undecaprenyl diphosphate + di-trans,octa-cis-undecaprenyl diphosphate + H(+)</text>
        <dbReference type="Rhea" id="RHEA:23708"/>
        <dbReference type="Rhea" id="RHEA-COMP:9602"/>
        <dbReference type="Rhea" id="RHEA-COMP:9603"/>
        <dbReference type="ChEBI" id="CHEBI:15378"/>
        <dbReference type="ChEBI" id="CHEBI:58405"/>
        <dbReference type="ChEBI" id="CHEBI:60033"/>
        <dbReference type="ChEBI" id="CHEBI:78435"/>
        <dbReference type="EC" id="2.4.99.28"/>
    </reaction>
</comment>
<dbReference type="SUPFAM" id="SSF53955">
    <property type="entry name" value="Lysozyme-like"/>
    <property type="match status" value="1"/>
</dbReference>
<keyword evidence="2" id="KW-0645">Protease</keyword>
<dbReference type="GO" id="GO:0009252">
    <property type="term" value="P:peptidoglycan biosynthetic process"/>
    <property type="evidence" value="ECO:0007669"/>
    <property type="project" value="TreeGrafter"/>
</dbReference>
<dbReference type="Gene3D" id="3.40.710.10">
    <property type="entry name" value="DD-peptidase/beta-lactamase superfamily"/>
    <property type="match status" value="1"/>
</dbReference>
<dbReference type="InterPro" id="IPR001264">
    <property type="entry name" value="Glyco_trans_51"/>
</dbReference>
<dbReference type="EMBL" id="VJZA01000005">
    <property type="protein sequence ID" value="TVT24846.1"/>
    <property type="molecule type" value="Genomic_DNA"/>
</dbReference>
<evidence type="ECO:0000256" key="4">
    <source>
        <dbReference type="ARBA" id="ARBA00022679"/>
    </source>
</evidence>